<dbReference type="GO" id="GO:0006508">
    <property type="term" value="P:proteolysis"/>
    <property type="evidence" value="ECO:0007669"/>
    <property type="project" value="UniProtKB-KW"/>
</dbReference>
<dbReference type="InterPro" id="IPR001461">
    <property type="entry name" value="Aspartic_peptidase_A1"/>
</dbReference>
<proteinExistence type="inferred from homology"/>
<feature type="active site" evidence="2">
    <location>
        <position position="316"/>
    </location>
</feature>
<feature type="active site" evidence="2">
    <location>
        <position position="100"/>
    </location>
</feature>
<evidence type="ECO:0000256" key="2">
    <source>
        <dbReference type="PIRSR" id="PIRSR601461-1"/>
    </source>
</evidence>
<dbReference type="InterPro" id="IPR034164">
    <property type="entry name" value="Pepsin-like_dom"/>
</dbReference>
<dbReference type="Pfam" id="PF00026">
    <property type="entry name" value="Asp"/>
    <property type="match status" value="1"/>
</dbReference>
<keyword evidence="4" id="KW-0472">Membrane</keyword>
<keyword evidence="4" id="KW-0812">Transmembrane</keyword>
<keyword evidence="5" id="KW-0732">Signal</keyword>
<protein>
    <recommendedName>
        <fullName evidence="6">Peptidase A1 domain-containing protein</fullName>
    </recommendedName>
</protein>
<evidence type="ECO:0000259" key="6">
    <source>
        <dbReference type="PROSITE" id="PS51767"/>
    </source>
</evidence>
<dbReference type="PANTHER" id="PTHR47966">
    <property type="entry name" value="BETA-SITE APP-CLEAVING ENZYME, ISOFORM A-RELATED"/>
    <property type="match status" value="1"/>
</dbReference>
<feature type="signal peptide" evidence="5">
    <location>
        <begin position="1"/>
        <end position="20"/>
    </location>
</feature>
<keyword evidence="4" id="KW-1133">Transmembrane helix</keyword>
<evidence type="ECO:0000256" key="4">
    <source>
        <dbReference type="SAM" id="Phobius"/>
    </source>
</evidence>
<dbReference type="InterPro" id="IPR001969">
    <property type="entry name" value="Aspartic_peptidase_AS"/>
</dbReference>
<keyword evidence="3" id="KW-0645">Protease</keyword>
<dbReference type="PANTHER" id="PTHR47966:SF51">
    <property type="entry name" value="BETA-SITE APP-CLEAVING ENZYME, ISOFORM A-RELATED"/>
    <property type="match status" value="1"/>
</dbReference>
<dbReference type="InterPro" id="IPR033121">
    <property type="entry name" value="PEPTIDASE_A1"/>
</dbReference>
<feature type="domain" description="Peptidase A1" evidence="6">
    <location>
        <begin position="84"/>
        <end position="441"/>
    </location>
</feature>
<accession>A0AAV8V3P9</accession>
<dbReference type="PROSITE" id="PS51767">
    <property type="entry name" value="PEPTIDASE_A1"/>
    <property type="match status" value="1"/>
</dbReference>
<dbReference type="GO" id="GO:0004190">
    <property type="term" value="F:aspartic-type endopeptidase activity"/>
    <property type="evidence" value="ECO:0007669"/>
    <property type="project" value="UniProtKB-KW"/>
</dbReference>
<dbReference type="AlphaFoldDB" id="A0AAV8V3P9"/>
<comment type="similarity">
    <text evidence="1 3">Belongs to the peptidase A1 family.</text>
</comment>
<dbReference type="InterPro" id="IPR021109">
    <property type="entry name" value="Peptidase_aspartic_dom_sf"/>
</dbReference>
<keyword evidence="3" id="KW-0378">Hydrolase</keyword>
<dbReference type="Gene3D" id="2.40.70.10">
    <property type="entry name" value="Acid Proteases"/>
    <property type="match status" value="2"/>
</dbReference>
<evidence type="ECO:0000313" key="7">
    <source>
        <dbReference type="EMBL" id="KAJ8908387.1"/>
    </source>
</evidence>
<name>A0AAV8V3P9_9RHOD</name>
<evidence type="ECO:0000256" key="1">
    <source>
        <dbReference type="ARBA" id="ARBA00007447"/>
    </source>
</evidence>
<dbReference type="EMBL" id="JAMWBK010000001">
    <property type="protein sequence ID" value="KAJ8908387.1"/>
    <property type="molecule type" value="Genomic_DNA"/>
</dbReference>
<dbReference type="PRINTS" id="PR00792">
    <property type="entry name" value="PEPSIN"/>
</dbReference>
<sequence>MDRIFLLAVLSIALAGQICGVRSAGAPVQRVDLEMVPSKVSDGGSYKYLPQTMRLFEQTQGIGPFEMRMHNASLNGGITSIGEYFTRIKIGGQDFRVQVDTGSSTLAIPLAQCRSCHPGDLRYSNDKSATRKALPIACSSSQCGENTCHAGCSRCINGKCCSEEDPSLCGFFLRYGDGSGAQGALMYDQMEWGGLSVDGNFGGILKDSRDFEQDGVDGIMGLAYPSLGCTPTCMTPIFDLMVKNKLVDDLFSICLAEHGGVITLGDYDSQTMKSQIAWVPMVTSYPPTFYTISLPGYMRIGKRNVILPKFNTAIVDSGTTLLVVSTKTFQAIAKHLETHHCDVPGLCEKNSWFQPAVCVNINDAGLALMPKLSFLVGPEKEVLELLPEHYMLPFEETGKKFRCVGIMTSDGISEVDVILGNTLNMRYVTTYDRKNSRMGFSQRRKDCENALTNAKSNSYHHPKPPGLATTRCESFWRCEECAAAQGCEYNYSLKGCFDKTQEKASWFPYPSCSGPLCFCRFGIGGWMYNAVIGVGMGLLVAAIVILLSRLAISGRARQGYEEIPR</sequence>
<comment type="caution">
    <text evidence="7">The sequence shown here is derived from an EMBL/GenBank/DDBJ whole genome shotgun (WGS) entry which is preliminary data.</text>
</comment>
<organism evidence="7 8">
    <name type="scientific">Rhodosorus marinus</name>
    <dbReference type="NCBI Taxonomy" id="101924"/>
    <lineage>
        <taxon>Eukaryota</taxon>
        <taxon>Rhodophyta</taxon>
        <taxon>Stylonematophyceae</taxon>
        <taxon>Stylonematales</taxon>
        <taxon>Stylonemataceae</taxon>
        <taxon>Rhodosorus</taxon>
    </lineage>
</organism>
<feature type="chain" id="PRO_5043832619" description="Peptidase A1 domain-containing protein" evidence="5">
    <location>
        <begin position="21"/>
        <end position="565"/>
    </location>
</feature>
<evidence type="ECO:0000313" key="8">
    <source>
        <dbReference type="Proteomes" id="UP001157974"/>
    </source>
</evidence>
<feature type="transmembrane region" description="Helical" evidence="4">
    <location>
        <begin position="526"/>
        <end position="547"/>
    </location>
</feature>
<gene>
    <name evidence="7" type="ORF">NDN08_005096</name>
</gene>
<dbReference type="SUPFAM" id="SSF50630">
    <property type="entry name" value="Acid proteases"/>
    <property type="match status" value="1"/>
</dbReference>
<dbReference type="CDD" id="cd05471">
    <property type="entry name" value="pepsin_like"/>
    <property type="match status" value="1"/>
</dbReference>
<reference evidence="7 8" key="1">
    <citation type="journal article" date="2023" name="Nat. Commun.">
        <title>Origin of minicircular mitochondrial genomes in red algae.</title>
        <authorList>
            <person name="Lee Y."/>
            <person name="Cho C.H."/>
            <person name="Lee Y.M."/>
            <person name="Park S.I."/>
            <person name="Yang J.H."/>
            <person name="West J.A."/>
            <person name="Bhattacharya D."/>
            <person name="Yoon H.S."/>
        </authorList>
    </citation>
    <scope>NUCLEOTIDE SEQUENCE [LARGE SCALE GENOMIC DNA]</scope>
    <source>
        <strain evidence="7 8">CCMP1338</strain>
        <tissue evidence="7">Whole cell</tissue>
    </source>
</reference>
<dbReference type="Proteomes" id="UP001157974">
    <property type="component" value="Unassembled WGS sequence"/>
</dbReference>
<evidence type="ECO:0000256" key="3">
    <source>
        <dbReference type="RuleBase" id="RU000454"/>
    </source>
</evidence>
<keyword evidence="8" id="KW-1185">Reference proteome</keyword>
<keyword evidence="3" id="KW-0064">Aspartyl protease</keyword>
<dbReference type="PROSITE" id="PS00141">
    <property type="entry name" value="ASP_PROTEASE"/>
    <property type="match status" value="1"/>
</dbReference>
<evidence type="ECO:0000256" key="5">
    <source>
        <dbReference type="SAM" id="SignalP"/>
    </source>
</evidence>